<proteinExistence type="predicted"/>
<accession>A0A9D4CNG8</accession>
<gene>
    <name evidence="1" type="ORF">DPMN_054630</name>
</gene>
<protein>
    <submittedName>
        <fullName evidence="1">Uncharacterized protein</fullName>
    </submittedName>
</protein>
<organism evidence="1 2">
    <name type="scientific">Dreissena polymorpha</name>
    <name type="common">Zebra mussel</name>
    <name type="synonym">Mytilus polymorpha</name>
    <dbReference type="NCBI Taxonomy" id="45954"/>
    <lineage>
        <taxon>Eukaryota</taxon>
        <taxon>Metazoa</taxon>
        <taxon>Spiralia</taxon>
        <taxon>Lophotrochozoa</taxon>
        <taxon>Mollusca</taxon>
        <taxon>Bivalvia</taxon>
        <taxon>Autobranchia</taxon>
        <taxon>Heteroconchia</taxon>
        <taxon>Euheterodonta</taxon>
        <taxon>Imparidentia</taxon>
        <taxon>Neoheterodontei</taxon>
        <taxon>Myida</taxon>
        <taxon>Dreissenoidea</taxon>
        <taxon>Dreissenidae</taxon>
        <taxon>Dreissena</taxon>
    </lineage>
</organism>
<dbReference type="EMBL" id="JAIWYP010000012">
    <property type="protein sequence ID" value="KAH3728670.1"/>
    <property type="molecule type" value="Genomic_DNA"/>
</dbReference>
<sequence length="53" mass="6010">MQRSARSHLLLWNRLGHRPPISFLQTSRFWVSLSSSPHLPSICITVALSSCSF</sequence>
<comment type="caution">
    <text evidence="1">The sequence shown here is derived from an EMBL/GenBank/DDBJ whole genome shotgun (WGS) entry which is preliminary data.</text>
</comment>
<name>A0A9D4CNG8_DREPO</name>
<evidence type="ECO:0000313" key="2">
    <source>
        <dbReference type="Proteomes" id="UP000828390"/>
    </source>
</evidence>
<reference evidence="1" key="2">
    <citation type="submission" date="2020-11" db="EMBL/GenBank/DDBJ databases">
        <authorList>
            <person name="McCartney M.A."/>
            <person name="Auch B."/>
            <person name="Kono T."/>
            <person name="Mallez S."/>
            <person name="Becker A."/>
            <person name="Gohl D.M."/>
            <person name="Silverstein K.A.T."/>
            <person name="Koren S."/>
            <person name="Bechman K.B."/>
            <person name="Herman A."/>
            <person name="Abrahante J.E."/>
            <person name="Garbe J."/>
        </authorList>
    </citation>
    <scope>NUCLEOTIDE SEQUENCE</scope>
    <source>
        <strain evidence="1">Duluth1</strain>
        <tissue evidence="1">Whole animal</tissue>
    </source>
</reference>
<keyword evidence="2" id="KW-1185">Reference proteome</keyword>
<reference evidence="1" key="1">
    <citation type="journal article" date="2019" name="bioRxiv">
        <title>The Genome of the Zebra Mussel, Dreissena polymorpha: A Resource for Invasive Species Research.</title>
        <authorList>
            <person name="McCartney M.A."/>
            <person name="Auch B."/>
            <person name="Kono T."/>
            <person name="Mallez S."/>
            <person name="Zhang Y."/>
            <person name="Obille A."/>
            <person name="Becker A."/>
            <person name="Abrahante J.E."/>
            <person name="Garbe J."/>
            <person name="Badalamenti J.P."/>
            <person name="Herman A."/>
            <person name="Mangelson H."/>
            <person name="Liachko I."/>
            <person name="Sullivan S."/>
            <person name="Sone E.D."/>
            <person name="Koren S."/>
            <person name="Silverstein K.A.T."/>
            <person name="Beckman K.B."/>
            <person name="Gohl D.M."/>
        </authorList>
    </citation>
    <scope>NUCLEOTIDE SEQUENCE</scope>
    <source>
        <strain evidence="1">Duluth1</strain>
        <tissue evidence="1">Whole animal</tissue>
    </source>
</reference>
<evidence type="ECO:0000313" key="1">
    <source>
        <dbReference type="EMBL" id="KAH3728670.1"/>
    </source>
</evidence>
<dbReference type="Proteomes" id="UP000828390">
    <property type="component" value="Unassembled WGS sequence"/>
</dbReference>
<dbReference type="AlphaFoldDB" id="A0A9D4CNG8"/>